<dbReference type="Pfam" id="PF01066">
    <property type="entry name" value="CDP-OH_P_transf"/>
    <property type="match status" value="1"/>
</dbReference>
<keyword evidence="8 13" id="KW-0472">Membrane</keyword>
<evidence type="ECO:0000256" key="2">
    <source>
        <dbReference type="ARBA" id="ARBA00010441"/>
    </source>
</evidence>
<dbReference type="EMBL" id="JAHZUY010000008">
    <property type="protein sequence ID" value="MBW8268957.1"/>
    <property type="molecule type" value="Genomic_DNA"/>
</dbReference>
<evidence type="ECO:0000256" key="1">
    <source>
        <dbReference type="ARBA" id="ARBA00004141"/>
    </source>
</evidence>
<evidence type="ECO:0000256" key="13">
    <source>
        <dbReference type="SAM" id="Phobius"/>
    </source>
</evidence>
<feature type="transmembrane region" description="Helical" evidence="13">
    <location>
        <begin position="153"/>
        <end position="171"/>
    </location>
</feature>
<evidence type="ECO:0000256" key="5">
    <source>
        <dbReference type="ARBA" id="ARBA00022692"/>
    </source>
</evidence>
<evidence type="ECO:0000256" key="7">
    <source>
        <dbReference type="ARBA" id="ARBA00023098"/>
    </source>
</evidence>
<dbReference type="PANTHER" id="PTHR14269">
    <property type="entry name" value="CDP-DIACYLGLYCEROL--GLYCEROL-3-PHOSPHATE 3-PHOSPHATIDYLTRANSFERASE-RELATED"/>
    <property type="match status" value="1"/>
</dbReference>
<dbReference type="RefSeq" id="WP_220116549.1">
    <property type="nucleotide sequence ID" value="NZ_JAHZUY010000008.1"/>
</dbReference>
<keyword evidence="7" id="KW-0443">Lipid metabolism</keyword>
<keyword evidence="3" id="KW-0444">Lipid biosynthesis</keyword>
<evidence type="ECO:0000256" key="6">
    <source>
        <dbReference type="ARBA" id="ARBA00022989"/>
    </source>
</evidence>
<organism evidence="15 16">
    <name type="scientific">Caldovatus aquaticus</name>
    <dbReference type="NCBI Taxonomy" id="2865671"/>
    <lineage>
        <taxon>Bacteria</taxon>
        <taxon>Pseudomonadati</taxon>
        <taxon>Pseudomonadota</taxon>
        <taxon>Alphaproteobacteria</taxon>
        <taxon>Acetobacterales</taxon>
        <taxon>Roseomonadaceae</taxon>
        <taxon>Caldovatus</taxon>
    </lineage>
</organism>
<keyword evidence="5 13" id="KW-0812">Transmembrane</keyword>
<evidence type="ECO:0000259" key="14">
    <source>
        <dbReference type="Pfam" id="PF08009"/>
    </source>
</evidence>
<evidence type="ECO:0000256" key="4">
    <source>
        <dbReference type="ARBA" id="ARBA00022679"/>
    </source>
</evidence>
<keyword evidence="9" id="KW-0594">Phospholipid biosynthesis</keyword>
<keyword evidence="4 11" id="KW-0808">Transferase</keyword>
<dbReference type="PANTHER" id="PTHR14269:SF61">
    <property type="entry name" value="CDP-DIACYLGLYCEROL--SERINE O-PHOSPHATIDYLTRANSFERASE"/>
    <property type="match status" value="1"/>
</dbReference>
<keyword evidence="10" id="KW-1208">Phospholipid metabolism</keyword>
<dbReference type="InterPro" id="IPR050324">
    <property type="entry name" value="CDP-alcohol_PTase-I"/>
</dbReference>
<dbReference type="Proteomes" id="UP001519924">
    <property type="component" value="Unassembled WGS sequence"/>
</dbReference>
<dbReference type="InterPro" id="IPR012616">
    <property type="entry name" value="CDP-OH_P_trans_C"/>
</dbReference>
<sequence length="332" mass="35028">MSGNGGGAGDRGGEGRGAGTEGRGGVPLRLDGTAAEGVRRGIGIRRLRRRLRPRTRPRFEGQSFNRLIPNILTLVALCAGLTAIRFALEARWEPAAGLIVFAAALDGLDGRLARLLKGTTRFGAEFDSLADFLSFGVAPALLMYLWTMQEGRGLGFVPCLLFAVCSALRLARFNAALDAPGPVPLTGPPPKPAYAQSFFTGVPAPAGAGLALFPLFAALALGGWGMPALAEAVRHPVFVGLVLVVVAALMVSTLPTWSFKNFKVPRELVLPLLLGIGLYAAFLIADPWAAMALGGLIYGGMLPFSVRSYRRLKREAEAMLEPVVVVERGAAP</sequence>
<evidence type="ECO:0000313" key="16">
    <source>
        <dbReference type="Proteomes" id="UP001519924"/>
    </source>
</evidence>
<dbReference type="InterPro" id="IPR048254">
    <property type="entry name" value="CDP_ALCOHOL_P_TRANSF_CS"/>
</dbReference>
<name>A0ABS7F1V4_9PROT</name>
<evidence type="ECO:0000256" key="9">
    <source>
        <dbReference type="ARBA" id="ARBA00023209"/>
    </source>
</evidence>
<dbReference type="InterPro" id="IPR043130">
    <property type="entry name" value="CDP-OH_PTrfase_TM_dom"/>
</dbReference>
<keyword evidence="6 13" id="KW-1133">Transmembrane helix</keyword>
<feature type="transmembrane region" description="Helical" evidence="13">
    <location>
        <begin position="206"/>
        <end position="225"/>
    </location>
</feature>
<evidence type="ECO:0000256" key="10">
    <source>
        <dbReference type="ARBA" id="ARBA00023264"/>
    </source>
</evidence>
<evidence type="ECO:0000256" key="11">
    <source>
        <dbReference type="RuleBase" id="RU003750"/>
    </source>
</evidence>
<comment type="subcellular location">
    <subcellularLocation>
        <location evidence="1">Membrane</location>
        <topology evidence="1">Multi-pass membrane protein</topology>
    </subcellularLocation>
</comment>
<evidence type="ECO:0000256" key="8">
    <source>
        <dbReference type="ARBA" id="ARBA00023136"/>
    </source>
</evidence>
<dbReference type="PROSITE" id="PS00379">
    <property type="entry name" value="CDP_ALCOHOL_P_TRANSF"/>
    <property type="match status" value="1"/>
</dbReference>
<feature type="domain" description="CDP-alcohol phosphatidyltransferase C-terminal" evidence="14">
    <location>
        <begin position="267"/>
        <end position="303"/>
    </location>
</feature>
<dbReference type="Gene3D" id="1.20.120.1760">
    <property type="match status" value="1"/>
</dbReference>
<comment type="caution">
    <text evidence="15">The sequence shown here is derived from an EMBL/GenBank/DDBJ whole genome shotgun (WGS) entry which is preliminary data.</text>
</comment>
<comment type="similarity">
    <text evidence="2 11">Belongs to the CDP-alcohol phosphatidyltransferase class-I family.</text>
</comment>
<proteinExistence type="inferred from homology"/>
<feature type="transmembrane region" description="Helical" evidence="13">
    <location>
        <begin position="128"/>
        <end position="147"/>
    </location>
</feature>
<evidence type="ECO:0000256" key="12">
    <source>
        <dbReference type="SAM" id="MobiDB-lite"/>
    </source>
</evidence>
<feature type="transmembrane region" description="Helical" evidence="13">
    <location>
        <begin position="237"/>
        <end position="256"/>
    </location>
</feature>
<accession>A0ABS7F1V4</accession>
<dbReference type="InterPro" id="IPR000462">
    <property type="entry name" value="CDP-OH_P_trans"/>
</dbReference>
<feature type="transmembrane region" description="Helical" evidence="13">
    <location>
        <begin position="67"/>
        <end position="88"/>
    </location>
</feature>
<keyword evidence="16" id="KW-1185">Reference proteome</keyword>
<evidence type="ECO:0000256" key="3">
    <source>
        <dbReference type="ARBA" id="ARBA00022516"/>
    </source>
</evidence>
<reference evidence="15 16" key="1">
    <citation type="submission" date="2021-08" db="EMBL/GenBank/DDBJ databases">
        <title>Caldovatus sediminis gen. nov., sp. nov., a moderately thermophilic bacterium isolated from a hot spring.</title>
        <authorList>
            <person name="Hu C.-J."/>
            <person name="Li W.-J."/>
            <person name="Xian W.-D."/>
        </authorList>
    </citation>
    <scope>NUCLEOTIDE SEQUENCE [LARGE SCALE GENOMIC DNA]</scope>
    <source>
        <strain evidence="15 16">SYSU G05006</strain>
    </source>
</reference>
<dbReference type="Pfam" id="PF08009">
    <property type="entry name" value="CDP-OH_P_tran_2"/>
    <property type="match status" value="1"/>
</dbReference>
<evidence type="ECO:0000313" key="15">
    <source>
        <dbReference type="EMBL" id="MBW8268957.1"/>
    </source>
</evidence>
<gene>
    <name evidence="15" type="ORF">K1J50_05600</name>
</gene>
<feature type="region of interest" description="Disordered" evidence="12">
    <location>
        <begin position="1"/>
        <end position="30"/>
    </location>
</feature>
<feature type="compositionally biased region" description="Gly residues" evidence="12">
    <location>
        <begin position="1"/>
        <end position="25"/>
    </location>
</feature>
<protein>
    <submittedName>
        <fullName evidence="15">Phosphatidylcholine/phosphatidylserine synthase</fullName>
    </submittedName>
</protein>